<comment type="function">
    <text evidence="5">Catalyzes the two-step NADP-dependent conversion of GDP-4-dehydro-6-deoxy-D-mannose to GDP-fucose, involving an epimerase and a reductase reaction.</text>
</comment>
<dbReference type="CDD" id="cd05239">
    <property type="entry name" value="GDP_FS_SDR_e"/>
    <property type="match status" value="1"/>
</dbReference>
<gene>
    <name evidence="5 8" type="primary">fcl</name>
    <name evidence="8" type="ORF">Snoj_02350</name>
</gene>
<comment type="catalytic activity">
    <reaction evidence="5">
        <text>GDP-beta-L-fucose + NADP(+) = GDP-4-dehydro-alpha-D-rhamnose + NADPH + H(+)</text>
        <dbReference type="Rhea" id="RHEA:18885"/>
        <dbReference type="ChEBI" id="CHEBI:15378"/>
        <dbReference type="ChEBI" id="CHEBI:57273"/>
        <dbReference type="ChEBI" id="CHEBI:57783"/>
        <dbReference type="ChEBI" id="CHEBI:57964"/>
        <dbReference type="ChEBI" id="CHEBI:58349"/>
        <dbReference type="EC" id="1.1.1.271"/>
    </reaction>
</comment>
<evidence type="ECO:0000256" key="1">
    <source>
        <dbReference type="ARBA" id="ARBA00005959"/>
    </source>
</evidence>
<feature type="region of interest" description="Disordered" evidence="6">
    <location>
        <begin position="1"/>
        <end position="53"/>
    </location>
</feature>
<dbReference type="InterPro" id="IPR036291">
    <property type="entry name" value="NAD(P)-bd_dom_sf"/>
</dbReference>
<comment type="similarity">
    <text evidence="1 5">Belongs to the NAD(P)-dependent epimerase/dehydratase family. Fucose synthase subfamily.</text>
</comment>
<protein>
    <recommendedName>
        <fullName evidence="5">GDP-L-fucose synthase</fullName>
        <ecNumber evidence="5">1.1.1.271</ecNumber>
    </recommendedName>
    <alternativeName>
        <fullName evidence="5">GDP-4-keto-6-deoxy-D-mannose-3,5-epimerase-4-reductase</fullName>
    </alternativeName>
</protein>
<feature type="binding site" evidence="5">
    <location>
        <begin position="173"/>
        <end position="176"/>
    </location>
    <ligand>
        <name>NADP(+)</name>
        <dbReference type="ChEBI" id="CHEBI:58349"/>
    </ligand>
</feature>
<evidence type="ECO:0000256" key="2">
    <source>
        <dbReference type="ARBA" id="ARBA00022857"/>
    </source>
</evidence>
<dbReference type="EC" id="1.1.1.271" evidence="5"/>
<feature type="binding site" evidence="5">
    <location>
        <position position="277"/>
    </location>
    <ligand>
        <name>substrate</name>
    </ligand>
</feature>
<keyword evidence="5" id="KW-0511">Multifunctional enzyme</keyword>
<name>A0ABQ3SEF8_9ACTN</name>
<evidence type="ECO:0000313" key="8">
    <source>
        <dbReference type="EMBL" id="GHI66317.1"/>
    </source>
</evidence>
<dbReference type="SUPFAM" id="SSF51735">
    <property type="entry name" value="NAD(P)-binding Rossmann-fold domains"/>
    <property type="match status" value="1"/>
</dbReference>
<dbReference type="HAMAP" id="MF_00956">
    <property type="entry name" value="GDP_fucose_synth"/>
    <property type="match status" value="1"/>
</dbReference>
<evidence type="ECO:0000256" key="4">
    <source>
        <dbReference type="ARBA" id="ARBA00023235"/>
    </source>
</evidence>
<feature type="binding site" evidence="5">
    <location>
        <begin position="231"/>
        <end position="234"/>
    </location>
    <ligand>
        <name>NADP(+)</name>
        <dbReference type="ChEBI" id="CHEBI:58349"/>
    </ligand>
</feature>
<proteinExistence type="inferred from homology"/>
<evidence type="ECO:0000259" key="7">
    <source>
        <dbReference type="Pfam" id="PF01370"/>
    </source>
</evidence>
<dbReference type="PANTHER" id="PTHR43238:SF1">
    <property type="entry name" value="GDP-L-FUCOSE SYNTHASE"/>
    <property type="match status" value="1"/>
</dbReference>
<feature type="binding site" evidence="5">
    <location>
        <position position="337"/>
    </location>
    <ligand>
        <name>substrate</name>
    </ligand>
</feature>
<dbReference type="InterPro" id="IPR001509">
    <property type="entry name" value="Epimerase_deHydtase"/>
</dbReference>
<dbReference type="PANTHER" id="PTHR43238">
    <property type="entry name" value="GDP-L-FUCOSE SYNTHASE"/>
    <property type="match status" value="1"/>
</dbReference>
<comment type="pathway">
    <text evidence="5">Nucleotide-sugar biosynthesis; GDP-L-fucose biosynthesis via de novo pathway; GDP-L-fucose from GDP-alpha-D-mannose: step 2/2.</text>
</comment>
<evidence type="ECO:0000256" key="6">
    <source>
        <dbReference type="SAM" id="MobiDB-lite"/>
    </source>
</evidence>
<feature type="binding site" evidence="5">
    <location>
        <position position="255"/>
    </location>
    <ligand>
        <name>substrate</name>
    </ligand>
</feature>
<feature type="binding site" evidence="5">
    <location>
        <position position="247"/>
    </location>
    <ligand>
        <name>NADP(+)</name>
        <dbReference type="ChEBI" id="CHEBI:58349"/>
    </ligand>
</feature>
<keyword evidence="2 5" id="KW-0521">NADP</keyword>
<dbReference type="Gene3D" id="3.40.50.720">
    <property type="entry name" value="NAD(P)-binding Rossmann-like Domain"/>
    <property type="match status" value="1"/>
</dbReference>
<dbReference type="Pfam" id="PF01370">
    <property type="entry name" value="Epimerase"/>
    <property type="match status" value="1"/>
</dbReference>
<dbReference type="InterPro" id="IPR028614">
    <property type="entry name" value="GDP_fucose/colitose_synth"/>
</dbReference>
<feature type="binding site" evidence="5">
    <location>
        <position position="270"/>
    </location>
    <ligand>
        <name>substrate</name>
    </ligand>
</feature>
<evidence type="ECO:0000256" key="3">
    <source>
        <dbReference type="ARBA" id="ARBA00023002"/>
    </source>
</evidence>
<feature type="active site" description="Proton donor/acceptor" evidence="5">
    <location>
        <position position="204"/>
    </location>
</feature>
<keyword evidence="4 5" id="KW-0413">Isomerase</keyword>
<dbReference type="Proteomes" id="UP000613974">
    <property type="component" value="Unassembled WGS sequence"/>
</dbReference>
<dbReference type="EMBL" id="BNEC01000003">
    <property type="protein sequence ID" value="GHI66317.1"/>
    <property type="molecule type" value="Genomic_DNA"/>
</dbReference>
<sequence length="375" mass="40283">MRVDGRFRAAAHGRTRAAGRGRARTVALDREVRRDRGRAGGAGSGRGPLRPLRERTGIIGGMTSSLPLLPPNARVFVAGHRGLVGSAVARRLTADGHEVLTRGRADLDLRDAAATAAYLKDVRPDAVVLAAAKVGGIMANSTYPVQFLEENLQIQLSVIGGAHAAGVGRLLFLGSSCIYPKLAPQPIHEDALLTGPLEPTNEAYALAKIAGIVQVQSYRKQYGASYISAMPTNLYGPGDNFDLETSHVLPALVRRFHEAAAEGRDEVTLWGSGTPRREFLHVDDLAAACAVLLNTYDGDEPVNIGCGEDLTIRELAETVAEVTGFRGRLAWDTSKPDGTPRKLLDVSRLTSLGWKPGIPLRDGIAATYEWWREQS</sequence>
<comment type="caution">
    <text evidence="8">The sequence shown here is derived from an EMBL/GenBank/DDBJ whole genome shotgun (WGS) entry which is preliminary data.</text>
</comment>
<organism evidence="8 9">
    <name type="scientific">Streptomyces nojiriensis</name>
    <dbReference type="NCBI Taxonomy" id="66374"/>
    <lineage>
        <taxon>Bacteria</taxon>
        <taxon>Bacillati</taxon>
        <taxon>Actinomycetota</taxon>
        <taxon>Actinomycetes</taxon>
        <taxon>Kitasatosporales</taxon>
        <taxon>Streptomycetaceae</taxon>
        <taxon>Streptomyces</taxon>
    </lineage>
</organism>
<keyword evidence="9" id="KW-1185">Reference proteome</keyword>
<evidence type="ECO:0000313" key="9">
    <source>
        <dbReference type="Proteomes" id="UP000613974"/>
    </source>
</evidence>
<accession>A0ABQ3SEF8</accession>
<keyword evidence="3 5" id="KW-0560">Oxidoreductase</keyword>
<feature type="compositionally biased region" description="Basic residues" evidence="6">
    <location>
        <begin position="9"/>
        <end position="23"/>
    </location>
</feature>
<feature type="site" description="Important for catalytic activity" evidence="5">
    <location>
        <position position="177"/>
    </location>
</feature>
<feature type="binding site" evidence="5">
    <location>
        <position position="208"/>
    </location>
    <ligand>
        <name>NADP(+)</name>
        <dbReference type="ChEBI" id="CHEBI:58349"/>
    </ligand>
</feature>
<feature type="site" description="Important for catalytic activity" evidence="5">
    <location>
        <position position="175"/>
    </location>
</feature>
<feature type="binding site" evidence="5">
    <location>
        <begin position="79"/>
        <end position="85"/>
    </location>
    <ligand>
        <name>NADP(+)</name>
        <dbReference type="ChEBI" id="CHEBI:58349"/>
    </ligand>
</feature>
<feature type="compositionally biased region" description="Basic and acidic residues" evidence="6">
    <location>
        <begin position="27"/>
        <end position="38"/>
    </location>
</feature>
<evidence type="ECO:0000256" key="5">
    <source>
        <dbReference type="HAMAP-Rule" id="MF_00956"/>
    </source>
</evidence>
<reference evidence="9" key="1">
    <citation type="submission" date="2023-07" db="EMBL/GenBank/DDBJ databases">
        <title>Whole genome shotgun sequence of Streptomyces nojiriensis NBRC 13794.</title>
        <authorList>
            <person name="Komaki H."/>
            <person name="Tamura T."/>
        </authorList>
    </citation>
    <scope>NUCLEOTIDE SEQUENCE [LARGE SCALE GENOMIC DNA]</scope>
    <source>
        <strain evidence="9">NBRC 13794</strain>
    </source>
</reference>
<feature type="domain" description="NAD-dependent epimerase/dehydratase" evidence="7">
    <location>
        <begin position="75"/>
        <end position="305"/>
    </location>
</feature>
<dbReference type="Gene3D" id="3.90.25.10">
    <property type="entry name" value="UDP-galactose 4-epimerase, domain 1"/>
    <property type="match status" value="1"/>
</dbReference>